<proteinExistence type="predicted"/>
<name>A0A8X8ZXV8_SALSN</name>
<dbReference type="GO" id="GO:0008097">
    <property type="term" value="F:5S rRNA binding"/>
    <property type="evidence" value="ECO:0007669"/>
    <property type="project" value="TreeGrafter"/>
</dbReference>
<reference evidence="2" key="2">
    <citation type="submission" date="2020-08" db="EMBL/GenBank/DDBJ databases">
        <title>Plant Genome Project.</title>
        <authorList>
            <person name="Zhang R.-G."/>
        </authorList>
    </citation>
    <scope>NUCLEOTIDE SEQUENCE</scope>
    <source>
        <strain evidence="2">Huo1</strain>
        <tissue evidence="2">Leaf</tissue>
    </source>
</reference>
<dbReference type="InterPro" id="IPR011035">
    <property type="entry name" value="Ribosomal_bL25/Gln-tRNA_synth"/>
</dbReference>
<comment type="caution">
    <text evidence="2">The sequence shown here is derived from an EMBL/GenBank/DDBJ whole genome shotgun (WGS) entry which is preliminary data.</text>
</comment>
<dbReference type="OrthoDB" id="193674at2759"/>
<evidence type="ECO:0000259" key="1">
    <source>
        <dbReference type="Pfam" id="PF14693"/>
    </source>
</evidence>
<dbReference type="Proteomes" id="UP000298416">
    <property type="component" value="Unassembled WGS sequence"/>
</dbReference>
<accession>A0A8X8ZXV8</accession>
<reference evidence="2" key="1">
    <citation type="submission" date="2018-01" db="EMBL/GenBank/DDBJ databases">
        <authorList>
            <person name="Mao J.F."/>
        </authorList>
    </citation>
    <scope>NUCLEOTIDE SEQUENCE</scope>
    <source>
        <strain evidence="2">Huo1</strain>
        <tissue evidence="2">Leaf</tissue>
    </source>
</reference>
<dbReference type="InterPro" id="IPR020057">
    <property type="entry name" value="Ribosomal_bL25_b-dom"/>
</dbReference>
<dbReference type="Pfam" id="PF14693">
    <property type="entry name" value="Ribosomal_TL5_C"/>
    <property type="match status" value="1"/>
</dbReference>
<dbReference type="GO" id="GO:0006412">
    <property type="term" value="P:translation"/>
    <property type="evidence" value="ECO:0007669"/>
    <property type="project" value="InterPro"/>
</dbReference>
<gene>
    <name evidence="2" type="ORF">SASPL_117550</name>
</gene>
<keyword evidence="3" id="KW-1185">Reference proteome</keyword>
<dbReference type="FunFam" id="2.170.120.20:FF:000006">
    <property type="entry name" value="Ribosomal protein L25/Gln-tRNA synthetase, anti-codon-binding domain-containing protein"/>
    <property type="match status" value="1"/>
</dbReference>
<dbReference type="PANTHER" id="PTHR33284">
    <property type="entry name" value="RIBOSOMAL PROTEIN L25/GLN-TRNA SYNTHETASE, ANTI-CODON-BINDING DOMAIN-CONTAINING PROTEIN"/>
    <property type="match status" value="1"/>
</dbReference>
<dbReference type="AlphaFoldDB" id="A0A8X8ZXV8"/>
<sequence>MSKCWRAAAGVLRNANQTPAHRSYHTIQAVPRELSGHRISARERAQGRIPAVVFSQKYVQKNPSDPTSFVASTSVSQKLLLTTERKQIKSILKDIELPFFCSTAFPLQIRAGSGSSTILQNGKVLPIKIHRDYDGNILNLVFAWAEHGSELKVEVPIVYTGEDACPGVKKGGTLVKIRKSLKYMCPSEHIPQKIEVDVSNLDIEDRVSIHDPVVHPSLKLLSKNETIPICKVKATYIDIENTKEA</sequence>
<dbReference type="SUPFAM" id="SSF50715">
    <property type="entry name" value="Ribosomal protein L25-like"/>
    <property type="match status" value="1"/>
</dbReference>
<dbReference type="GO" id="GO:0022625">
    <property type="term" value="C:cytosolic large ribosomal subunit"/>
    <property type="evidence" value="ECO:0007669"/>
    <property type="project" value="TreeGrafter"/>
</dbReference>
<dbReference type="InterPro" id="IPR020930">
    <property type="entry name" value="Ribosomal_uL5_bac-type"/>
</dbReference>
<feature type="domain" description="Large ribosomal subunit protein bL25 beta" evidence="1">
    <location>
        <begin position="151"/>
        <end position="234"/>
    </location>
</feature>
<dbReference type="Gene3D" id="2.170.120.20">
    <property type="entry name" value="Ribosomal protein L25, beta domain"/>
    <property type="match status" value="1"/>
</dbReference>
<protein>
    <recommendedName>
        <fullName evidence="1">Large ribosomal subunit protein bL25 beta domain-containing protein</fullName>
    </recommendedName>
</protein>
<dbReference type="InterPro" id="IPR037121">
    <property type="entry name" value="Ribosomal_bL25_C"/>
</dbReference>
<evidence type="ECO:0000313" key="3">
    <source>
        <dbReference type="Proteomes" id="UP000298416"/>
    </source>
</evidence>
<dbReference type="EMBL" id="PNBA02000006">
    <property type="protein sequence ID" value="KAG6421003.1"/>
    <property type="molecule type" value="Genomic_DNA"/>
</dbReference>
<evidence type="ECO:0000313" key="2">
    <source>
        <dbReference type="EMBL" id="KAG6421003.1"/>
    </source>
</evidence>
<dbReference type="PANTHER" id="PTHR33284:SF2">
    <property type="entry name" value="RIBOSOMAL PROTEIN L25_GLN-TRNA SYNTHETASE, ANTI-CODON-BINDING DOMAIN-CONTAINING PROTEIN"/>
    <property type="match status" value="1"/>
</dbReference>
<dbReference type="GO" id="GO:0003735">
    <property type="term" value="F:structural constituent of ribosome"/>
    <property type="evidence" value="ECO:0007669"/>
    <property type="project" value="InterPro"/>
</dbReference>
<organism evidence="2">
    <name type="scientific">Salvia splendens</name>
    <name type="common">Scarlet sage</name>
    <dbReference type="NCBI Taxonomy" id="180675"/>
    <lineage>
        <taxon>Eukaryota</taxon>
        <taxon>Viridiplantae</taxon>
        <taxon>Streptophyta</taxon>
        <taxon>Embryophyta</taxon>
        <taxon>Tracheophyta</taxon>
        <taxon>Spermatophyta</taxon>
        <taxon>Magnoliopsida</taxon>
        <taxon>eudicotyledons</taxon>
        <taxon>Gunneridae</taxon>
        <taxon>Pentapetalae</taxon>
        <taxon>asterids</taxon>
        <taxon>lamiids</taxon>
        <taxon>Lamiales</taxon>
        <taxon>Lamiaceae</taxon>
        <taxon>Nepetoideae</taxon>
        <taxon>Mentheae</taxon>
        <taxon>Salviinae</taxon>
        <taxon>Salvia</taxon>
        <taxon>Salvia subgen. Calosphace</taxon>
        <taxon>core Calosphace</taxon>
    </lineage>
</organism>